<dbReference type="InterPro" id="IPR000182">
    <property type="entry name" value="GNAT_dom"/>
</dbReference>
<dbReference type="EMBL" id="AFAY01000018">
    <property type="protein sequence ID" value="EGF11390.1"/>
    <property type="molecule type" value="Genomic_DNA"/>
</dbReference>
<dbReference type="PROSITE" id="PS51186">
    <property type="entry name" value="GNAT"/>
    <property type="match status" value="1"/>
</dbReference>
<proteinExistence type="predicted"/>
<organism evidence="2 3">
    <name type="scientific">Neisseria bacilliformis ATCC BAA-1200</name>
    <dbReference type="NCBI Taxonomy" id="888742"/>
    <lineage>
        <taxon>Bacteria</taxon>
        <taxon>Pseudomonadati</taxon>
        <taxon>Pseudomonadota</taxon>
        <taxon>Betaproteobacteria</taxon>
        <taxon>Neisseriales</taxon>
        <taxon>Neisseriaceae</taxon>
        <taxon>Neisseria</taxon>
    </lineage>
</organism>
<dbReference type="OrthoDB" id="5295305at2"/>
<dbReference type="Proteomes" id="UP000004105">
    <property type="component" value="Unassembled WGS sequence"/>
</dbReference>
<protein>
    <submittedName>
        <fullName evidence="2">GNAT family acetyltransferase</fullName>
    </submittedName>
</protein>
<gene>
    <name evidence="2" type="primary">argA</name>
    <name evidence="2" type="ORF">HMPREF9123_0882</name>
</gene>
<reference evidence="2 3" key="1">
    <citation type="submission" date="2011-02" db="EMBL/GenBank/DDBJ databases">
        <authorList>
            <person name="Muzny D."/>
            <person name="Qin X."/>
            <person name="Deng J."/>
            <person name="Jiang H."/>
            <person name="Liu Y."/>
            <person name="Qu J."/>
            <person name="Song X.-Z."/>
            <person name="Zhang L."/>
            <person name="Thornton R."/>
            <person name="Coyle M."/>
            <person name="Francisco L."/>
            <person name="Jackson L."/>
            <person name="Javaid M."/>
            <person name="Korchina V."/>
            <person name="Kovar C."/>
            <person name="Mata R."/>
            <person name="Mathew T."/>
            <person name="Ngo R."/>
            <person name="Nguyen L."/>
            <person name="Nguyen N."/>
            <person name="Okwuonu G."/>
            <person name="Ongeri F."/>
            <person name="Pham C."/>
            <person name="Simmons D."/>
            <person name="Wilczek-Boney K."/>
            <person name="Hale W."/>
            <person name="Jakkamsetti A."/>
            <person name="Pham P."/>
            <person name="Ruth R."/>
            <person name="San Lucas F."/>
            <person name="Warren J."/>
            <person name="Zhang J."/>
            <person name="Zhao Z."/>
            <person name="Zhou C."/>
            <person name="Zhu D."/>
            <person name="Lee S."/>
            <person name="Bess C."/>
            <person name="Blankenburg K."/>
            <person name="Forbes L."/>
            <person name="Fu Q."/>
            <person name="Gubbala S."/>
            <person name="Hirani K."/>
            <person name="Jayaseelan J.C."/>
            <person name="Lara F."/>
            <person name="Munidasa M."/>
            <person name="Palculict T."/>
            <person name="Patil S."/>
            <person name="Pu L.-L."/>
            <person name="Saada N."/>
            <person name="Tang L."/>
            <person name="Weissenberger G."/>
            <person name="Zhu Y."/>
            <person name="Hemphill L."/>
            <person name="Shang Y."/>
            <person name="Youmans B."/>
            <person name="Ayvaz T."/>
            <person name="Ross M."/>
            <person name="Santibanez J."/>
            <person name="Aqrawi P."/>
            <person name="Gross S."/>
            <person name="Joshi V."/>
            <person name="Fowler G."/>
            <person name="Nazareth L."/>
            <person name="Reid J."/>
            <person name="Worley K."/>
            <person name="Petrosino J."/>
            <person name="Highlander S."/>
            <person name="Gibbs R."/>
        </authorList>
    </citation>
    <scope>NUCLEOTIDE SEQUENCE [LARGE SCALE GENOMIC DNA]</scope>
    <source>
        <strain evidence="2 3">ATCC BAA-1200</strain>
    </source>
</reference>
<dbReference type="GO" id="GO:0016747">
    <property type="term" value="F:acyltransferase activity, transferring groups other than amino-acyl groups"/>
    <property type="evidence" value="ECO:0007669"/>
    <property type="project" value="InterPro"/>
</dbReference>
<evidence type="ECO:0000259" key="1">
    <source>
        <dbReference type="PROSITE" id="PS51186"/>
    </source>
</evidence>
<keyword evidence="2" id="KW-0808">Transferase</keyword>
<dbReference type="Gene3D" id="3.40.630.30">
    <property type="match status" value="1"/>
</dbReference>
<keyword evidence="3" id="KW-1185">Reference proteome</keyword>
<evidence type="ECO:0000313" key="3">
    <source>
        <dbReference type="Proteomes" id="UP000004105"/>
    </source>
</evidence>
<evidence type="ECO:0000313" key="2">
    <source>
        <dbReference type="EMBL" id="EGF11390.1"/>
    </source>
</evidence>
<name>F2BAY0_9NEIS</name>
<dbReference type="InterPro" id="IPR016181">
    <property type="entry name" value="Acyl_CoA_acyltransferase"/>
</dbReference>
<dbReference type="SUPFAM" id="SSF55729">
    <property type="entry name" value="Acyl-CoA N-acyltransferases (Nat)"/>
    <property type="match status" value="1"/>
</dbReference>
<dbReference type="PANTHER" id="PTHR43610:SF1">
    <property type="entry name" value="N-ACETYLTRANSFERASE DOMAIN-CONTAINING PROTEIN"/>
    <property type="match status" value="1"/>
</dbReference>
<sequence>MNTPTLRLNRVRLEPLAPQHETALREAVCDGNIWELLVTTAPAPDQVAAYIQTALQTRTAFAVIDEDSGRIVGSTSLYNTDPAVPRADIGYTWYARSAQRTRINTCCKLMLLDYAFDTLGCTCVGWQTDILNTASQSAIERLGAKKDGILRRHKLRKDGSVRDTVVYSMLREEWPQAKAALEAKLAAFG</sequence>
<dbReference type="AlphaFoldDB" id="F2BAY0"/>
<dbReference type="Pfam" id="PF13302">
    <property type="entry name" value="Acetyltransf_3"/>
    <property type="match status" value="1"/>
</dbReference>
<feature type="domain" description="N-acetyltransferase" evidence="1">
    <location>
        <begin position="11"/>
        <end position="172"/>
    </location>
</feature>
<comment type="caution">
    <text evidence="2">The sequence shown here is derived from an EMBL/GenBank/DDBJ whole genome shotgun (WGS) entry which is preliminary data.</text>
</comment>
<dbReference type="HOGENOM" id="CLU_013985_1_0_4"/>
<dbReference type="PANTHER" id="PTHR43610">
    <property type="entry name" value="BLL6696 PROTEIN"/>
    <property type="match status" value="1"/>
</dbReference>
<accession>F2BAY0</accession>
<dbReference type="RefSeq" id="WP_007341893.1">
    <property type="nucleotide sequence ID" value="NZ_GL878494.1"/>
</dbReference>